<gene>
    <name evidence="1" type="ORF">MARPO_0082s0052</name>
</gene>
<dbReference type="AlphaFoldDB" id="A0A2R6WK26"/>
<evidence type="ECO:0000313" key="2">
    <source>
        <dbReference type="Proteomes" id="UP000244005"/>
    </source>
</evidence>
<organism evidence="1 2">
    <name type="scientific">Marchantia polymorpha</name>
    <name type="common">Common liverwort</name>
    <name type="synonym">Marchantia aquatica</name>
    <dbReference type="NCBI Taxonomy" id="3197"/>
    <lineage>
        <taxon>Eukaryota</taxon>
        <taxon>Viridiplantae</taxon>
        <taxon>Streptophyta</taxon>
        <taxon>Embryophyta</taxon>
        <taxon>Marchantiophyta</taxon>
        <taxon>Marchantiopsida</taxon>
        <taxon>Marchantiidae</taxon>
        <taxon>Marchantiales</taxon>
        <taxon>Marchantiaceae</taxon>
        <taxon>Marchantia</taxon>
    </lineage>
</organism>
<accession>A0A2R6WK26</accession>
<protein>
    <submittedName>
        <fullName evidence="1">Uncharacterized protein</fullName>
    </submittedName>
</protein>
<reference evidence="2" key="1">
    <citation type="journal article" date="2017" name="Cell">
        <title>Insights into land plant evolution garnered from the Marchantia polymorpha genome.</title>
        <authorList>
            <person name="Bowman J.L."/>
            <person name="Kohchi T."/>
            <person name="Yamato K.T."/>
            <person name="Jenkins J."/>
            <person name="Shu S."/>
            <person name="Ishizaki K."/>
            <person name="Yamaoka S."/>
            <person name="Nishihama R."/>
            <person name="Nakamura Y."/>
            <person name="Berger F."/>
            <person name="Adam C."/>
            <person name="Aki S.S."/>
            <person name="Althoff F."/>
            <person name="Araki T."/>
            <person name="Arteaga-Vazquez M.A."/>
            <person name="Balasubrmanian S."/>
            <person name="Barry K."/>
            <person name="Bauer D."/>
            <person name="Boehm C.R."/>
            <person name="Briginshaw L."/>
            <person name="Caballero-Perez J."/>
            <person name="Catarino B."/>
            <person name="Chen F."/>
            <person name="Chiyoda S."/>
            <person name="Chovatia M."/>
            <person name="Davies K.M."/>
            <person name="Delmans M."/>
            <person name="Demura T."/>
            <person name="Dierschke T."/>
            <person name="Dolan L."/>
            <person name="Dorantes-Acosta A.E."/>
            <person name="Eklund D.M."/>
            <person name="Florent S.N."/>
            <person name="Flores-Sandoval E."/>
            <person name="Fujiyama A."/>
            <person name="Fukuzawa H."/>
            <person name="Galik B."/>
            <person name="Grimanelli D."/>
            <person name="Grimwood J."/>
            <person name="Grossniklaus U."/>
            <person name="Hamada T."/>
            <person name="Haseloff J."/>
            <person name="Hetherington A.J."/>
            <person name="Higo A."/>
            <person name="Hirakawa Y."/>
            <person name="Hundley H.N."/>
            <person name="Ikeda Y."/>
            <person name="Inoue K."/>
            <person name="Inoue S.I."/>
            <person name="Ishida S."/>
            <person name="Jia Q."/>
            <person name="Kakita M."/>
            <person name="Kanazawa T."/>
            <person name="Kawai Y."/>
            <person name="Kawashima T."/>
            <person name="Kennedy M."/>
            <person name="Kinose K."/>
            <person name="Kinoshita T."/>
            <person name="Kohara Y."/>
            <person name="Koide E."/>
            <person name="Komatsu K."/>
            <person name="Kopischke S."/>
            <person name="Kubo M."/>
            <person name="Kyozuka J."/>
            <person name="Lagercrantz U."/>
            <person name="Lin S.S."/>
            <person name="Lindquist E."/>
            <person name="Lipzen A.M."/>
            <person name="Lu C.W."/>
            <person name="De Luna E."/>
            <person name="Martienssen R.A."/>
            <person name="Minamino N."/>
            <person name="Mizutani M."/>
            <person name="Mizutani M."/>
            <person name="Mochizuki N."/>
            <person name="Monte I."/>
            <person name="Mosher R."/>
            <person name="Nagasaki H."/>
            <person name="Nakagami H."/>
            <person name="Naramoto S."/>
            <person name="Nishitani K."/>
            <person name="Ohtani M."/>
            <person name="Okamoto T."/>
            <person name="Okumura M."/>
            <person name="Phillips J."/>
            <person name="Pollak B."/>
            <person name="Reinders A."/>
            <person name="Rovekamp M."/>
            <person name="Sano R."/>
            <person name="Sawa S."/>
            <person name="Schmid M.W."/>
            <person name="Shirakawa M."/>
            <person name="Solano R."/>
            <person name="Spunde A."/>
            <person name="Suetsugu N."/>
            <person name="Sugano S."/>
            <person name="Sugiyama A."/>
            <person name="Sun R."/>
            <person name="Suzuki Y."/>
            <person name="Takenaka M."/>
            <person name="Takezawa D."/>
            <person name="Tomogane H."/>
            <person name="Tsuzuki M."/>
            <person name="Ueda T."/>
            <person name="Umeda M."/>
            <person name="Ward J.M."/>
            <person name="Watanabe Y."/>
            <person name="Yazaki K."/>
            <person name="Yokoyama R."/>
            <person name="Yoshitake Y."/>
            <person name="Yotsui I."/>
            <person name="Zachgo S."/>
            <person name="Schmutz J."/>
        </authorList>
    </citation>
    <scope>NUCLEOTIDE SEQUENCE [LARGE SCALE GENOMIC DNA]</scope>
    <source>
        <strain evidence="2">Tak-1</strain>
    </source>
</reference>
<dbReference type="EMBL" id="KZ772754">
    <property type="protein sequence ID" value="PTQ34208.1"/>
    <property type="molecule type" value="Genomic_DNA"/>
</dbReference>
<evidence type="ECO:0000313" key="1">
    <source>
        <dbReference type="EMBL" id="PTQ34208.1"/>
    </source>
</evidence>
<proteinExistence type="predicted"/>
<dbReference type="Gramene" id="Mp2g15550.1">
    <property type="protein sequence ID" value="Mp2g15550.1.cds"/>
    <property type="gene ID" value="Mp2g15550"/>
</dbReference>
<dbReference type="Proteomes" id="UP000244005">
    <property type="component" value="Unassembled WGS sequence"/>
</dbReference>
<sequence>MYLDRWSKERVAVRKKGYFVSLVSFQQRRKDTCFWSRVPVLHKSSNGPIELGLLETPQFRQDFSTDLPV</sequence>
<name>A0A2R6WK26_MARPO</name>
<keyword evidence="2" id="KW-1185">Reference proteome</keyword>